<dbReference type="InterPro" id="IPR036397">
    <property type="entry name" value="RNaseH_sf"/>
</dbReference>
<name>H2UP51_TAKRU</name>
<dbReference type="GO" id="GO:0003676">
    <property type="term" value="F:nucleic acid binding"/>
    <property type="evidence" value="ECO:0007669"/>
    <property type="project" value="InterPro"/>
</dbReference>
<dbReference type="AlphaFoldDB" id="H2UP51"/>
<proteinExistence type="predicted"/>
<feature type="domain" description="3'-5' exonuclease" evidence="2">
    <location>
        <begin position="164"/>
        <end position="239"/>
    </location>
</feature>
<accession>H2UP51</accession>
<reference evidence="3" key="2">
    <citation type="submission" date="2025-08" db="UniProtKB">
        <authorList>
            <consortium name="Ensembl"/>
        </authorList>
    </citation>
    <scope>IDENTIFICATION</scope>
</reference>
<dbReference type="CDD" id="cd06148">
    <property type="entry name" value="Egl_like_exo"/>
    <property type="match status" value="1"/>
</dbReference>
<dbReference type="PANTHER" id="PTHR46628:SF1">
    <property type="entry name" value="PIRNA BIOGENESIS PROTEIN EXD1"/>
    <property type="match status" value="1"/>
</dbReference>
<dbReference type="Ensembl" id="ENSTRUT00000038861.3">
    <property type="protein sequence ID" value="ENSTRUP00000038722.3"/>
    <property type="gene ID" value="ENSTRUG00000015159.3"/>
</dbReference>
<keyword evidence="4" id="KW-1185">Reference proteome</keyword>
<reference evidence="3 4" key="1">
    <citation type="journal article" date="2011" name="Genome Biol. Evol.">
        <title>Integration of the genetic map and genome assembly of fugu facilitates insights into distinct features of genome evolution in teleosts and mammals.</title>
        <authorList>
            <person name="Kai W."/>
            <person name="Kikuchi K."/>
            <person name="Tohari S."/>
            <person name="Chew A.K."/>
            <person name="Tay A."/>
            <person name="Fujiwara A."/>
            <person name="Hosoya S."/>
            <person name="Suetake H."/>
            <person name="Naruse K."/>
            <person name="Brenner S."/>
            <person name="Suzuki Y."/>
            <person name="Venkatesh B."/>
        </authorList>
    </citation>
    <scope>NUCLEOTIDE SEQUENCE [LARGE SCALE GENOMIC DNA]</scope>
</reference>
<dbReference type="Pfam" id="PF01612">
    <property type="entry name" value="DNA_pol_A_exo1"/>
    <property type="match status" value="1"/>
</dbReference>
<organism evidence="3 4">
    <name type="scientific">Takifugu rubripes</name>
    <name type="common">Japanese pufferfish</name>
    <name type="synonym">Fugu rubripes</name>
    <dbReference type="NCBI Taxonomy" id="31033"/>
    <lineage>
        <taxon>Eukaryota</taxon>
        <taxon>Metazoa</taxon>
        <taxon>Chordata</taxon>
        <taxon>Craniata</taxon>
        <taxon>Vertebrata</taxon>
        <taxon>Euteleostomi</taxon>
        <taxon>Actinopterygii</taxon>
        <taxon>Neopterygii</taxon>
        <taxon>Teleostei</taxon>
        <taxon>Neoteleostei</taxon>
        <taxon>Acanthomorphata</taxon>
        <taxon>Eupercaria</taxon>
        <taxon>Tetraodontiformes</taxon>
        <taxon>Tetradontoidea</taxon>
        <taxon>Tetraodontidae</taxon>
        <taxon>Takifugu</taxon>
    </lineage>
</organism>
<evidence type="ECO:0000259" key="2">
    <source>
        <dbReference type="Pfam" id="PF01612"/>
    </source>
</evidence>
<evidence type="ECO:0000313" key="4">
    <source>
        <dbReference type="Proteomes" id="UP000005226"/>
    </source>
</evidence>
<dbReference type="SUPFAM" id="SSF53098">
    <property type="entry name" value="Ribonuclease H-like"/>
    <property type="match status" value="1"/>
</dbReference>
<dbReference type="GO" id="GO:0034587">
    <property type="term" value="P:piRNA processing"/>
    <property type="evidence" value="ECO:0007669"/>
    <property type="project" value="TreeGrafter"/>
</dbReference>
<dbReference type="InParanoid" id="H2UP51"/>
<evidence type="ECO:0000256" key="1">
    <source>
        <dbReference type="SAM" id="MobiDB-lite"/>
    </source>
</evidence>
<dbReference type="InterPro" id="IPR002562">
    <property type="entry name" value="3'-5'_exonuclease_dom"/>
</dbReference>
<feature type="region of interest" description="Disordered" evidence="1">
    <location>
        <begin position="384"/>
        <end position="418"/>
    </location>
</feature>
<dbReference type="STRING" id="31033.ENSTRUP00000038722"/>
<protein>
    <recommendedName>
        <fullName evidence="2">3'-5' exonuclease domain-containing protein</fullName>
    </recommendedName>
</protein>
<dbReference type="Gene3D" id="3.30.420.10">
    <property type="entry name" value="Ribonuclease H-like superfamily/Ribonuclease H"/>
    <property type="match status" value="1"/>
</dbReference>
<gene>
    <name evidence="3" type="primary">exd1</name>
</gene>
<dbReference type="FunCoup" id="H2UP51">
    <property type="interactions" value="248"/>
</dbReference>
<dbReference type="GO" id="GO:0008408">
    <property type="term" value="F:3'-5' exonuclease activity"/>
    <property type="evidence" value="ECO:0007669"/>
    <property type="project" value="InterPro"/>
</dbReference>
<dbReference type="PANTHER" id="PTHR46628">
    <property type="entry name" value="PIRNA BIOGENESIS PROTEIN EXD1"/>
    <property type="match status" value="1"/>
</dbReference>
<dbReference type="InterPro" id="IPR012337">
    <property type="entry name" value="RNaseH-like_sf"/>
</dbReference>
<reference evidence="3" key="3">
    <citation type="submission" date="2025-09" db="UniProtKB">
        <authorList>
            <consortium name="Ensembl"/>
        </authorList>
    </citation>
    <scope>IDENTIFICATION</scope>
</reference>
<dbReference type="eggNOG" id="KOG2405">
    <property type="taxonomic scope" value="Eukaryota"/>
</dbReference>
<dbReference type="GO" id="GO:1990923">
    <property type="term" value="C:PET complex"/>
    <property type="evidence" value="ECO:0007669"/>
    <property type="project" value="TreeGrafter"/>
</dbReference>
<dbReference type="HOGENOM" id="CLU_034376_0_0_1"/>
<dbReference type="Proteomes" id="UP000005226">
    <property type="component" value="Chromosome 2"/>
</dbReference>
<dbReference type="OMA" id="GMEPTCM"/>
<sequence>MNEVTLNAPSSNDHFLNLFKGKRIKLSLRTASYIGVVQRINANKTLVNGCKIPGTKVFFGHEVLNGAQMVCENNHQHVHIDDMMWNKLKLHKIPNACRPKVPPKMETAHTSMSNLNLDNIEEEEDCVHFVVIDEFQEKFGAAVMHIKSQCVIGVGADGLKMFEHGRLCWLQISTKKKVYLFDILILGSMAFRNGLSSILENKEILKVLHDCRDVAGCLIGQFGVKLTNVFDTQVADVMCFHSATGGFLPNRVSSLEQALSLHLRVPSSHLLLLQTKSQLTQDDAEVWQMRPSPFPVLRLMAVSVVHLHALRLVLLDNLMTDYMNLVDSYLNNSNYKPGELQQVDTEALALPPELRKLEQMLQERREQAMSRYPVNDQGLLARFSPRAQPPTQTSPAAQEPSHTRAHSVEPSSPPKQLDRVLQSVKEDSPSDICVSTDAEMLKPAAALDLREEMSVDVPLAPMGVGGGRSEVSTERPFRNVQSAFNPLPTIGRGALLHMLQAQNLCGKQPVG</sequence>
<dbReference type="InterPro" id="IPR052144">
    <property type="entry name" value="piRNA_biogenesis_EXD1"/>
</dbReference>
<evidence type="ECO:0000313" key="3">
    <source>
        <dbReference type="Ensembl" id="ENSTRUP00000038722.3"/>
    </source>
</evidence>
<dbReference type="GeneTree" id="ENSGT00390000003581"/>